<dbReference type="Gene3D" id="3.40.50.2000">
    <property type="entry name" value="Glycogen Phosphorylase B"/>
    <property type="match status" value="1"/>
</dbReference>
<dbReference type="PANTHER" id="PTHR46401">
    <property type="entry name" value="GLYCOSYLTRANSFERASE WBBK-RELATED"/>
    <property type="match status" value="1"/>
</dbReference>
<protein>
    <submittedName>
        <fullName evidence="3">Glycosyl transferase family 1</fullName>
    </submittedName>
</protein>
<dbReference type="Pfam" id="PF00534">
    <property type="entry name" value="Glycos_transf_1"/>
    <property type="match status" value="1"/>
</dbReference>
<dbReference type="PANTHER" id="PTHR46401:SF2">
    <property type="entry name" value="GLYCOSYLTRANSFERASE WBBK-RELATED"/>
    <property type="match status" value="1"/>
</dbReference>
<evidence type="ECO:0000259" key="2">
    <source>
        <dbReference type="Pfam" id="PF00534"/>
    </source>
</evidence>
<organism evidence="3 4">
    <name type="scientific">Stella humosa</name>
    <dbReference type="NCBI Taxonomy" id="94"/>
    <lineage>
        <taxon>Bacteria</taxon>
        <taxon>Pseudomonadati</taxon>
        <taxon>Pseudomonadota</taxon>
        <taxon>Alphaproteobacteria</taxon>
        <taxon>Rhodospirillales</taxon>
        <taxon>Stellaceae</taxon>
        <taxon>Stella</taxon>
    </lineage>
</organism>
<dbReference type="RefSeq" id="WP_123687845.1">
    <property type="nucleotide sequence ID" value="NZ_AP019700.1"/>
</dbReference>
<evidence type="ECO:0000313" key="3">
    <source>
        <dbReference type="EMBL" id="ROQ01041.1"/>
    </source>
</evidence>
<accession>A0A3N1MBD3</accession>
<dbReference type="SUPFAM" id="SSF53756">
    <property type="entry name" value="UDP-Glycosyltransferase/glycogen phosphorylase"/>
    <property type="match status" value="1"/>
</dbReference>
<sequence>MSASGLPAIYYVCTLPARAGGEVINFQHVATLRAMGLRAFALLDSAARVAVPSRPYAVPLVTWGPHLQLRADDWLVIPEVAGIANVQQLRQLPCRTVVHNQNPYYSFRGFPDMAAMNAHGLAGGITYGHVTLATLRRWGSTIDWQVVRPAVLPIFRSDRPKRRQIAYMPRKRAGEAEIVRQLLHGIHPDLAGVPWVEINDMSRPQVSELLAQSLVFASLSRLEGLGLPPLEAMAAGCLVCGYDGFGGREFARPDNGFWVPDGDVEAFAEAIATALRLDAPTAATYVAAGRAMAASFSQERFHDELAAAWHHLLGDRWADYQVATA</sequence>
<keyword evidence="4" id="KW-1185">Reference proteome</keyword>
<dbReference type="InterPro" id="IPR001296">
    <property type="entry name" value="Glyco_trans_1"/>
</dbReference>
<reference evidence="3 4" key="1">
    <citation type="submission" date="2018-11" db="EMBL/GenBank/DDBJ databases">
        <title>Genomic Encyclopedia of Type Strains, Phase IV (KMG-IV): sequencing the most valuable type-strain genomes for metagenomic binning, comparative biology and taxonomic classification.</title>
        <authorList>
            <person name="Goeker M."/>
        </authorList>
    </citation>
    <scope>NUCLEOTIDE SEQUENCE [LARGE SCALE GENOMIC DNA]</scope>
    <source>
        <strain evidence="3 4">DSM 5900</strain>
    </source>
</reference>
<evidence type="ECO:0000313" key="4">
    <source>
        <dbReference type="Proteomes" id="UP000278222"/>
    </source>
</evidence>
<name>A0A3N1MBD3_9PROT</name>
<evidence type="ECO:0000256" key="1">
    <source>
        <dbReference type="ARBA" id="ARBA00022679"/>
    </source>
</evidence>
<proteinExistence type="predicted"/>
<keyword evidence="1 3" id="KW-0808">Transferase</keyword>
<dbReference type="OrthoDB" id="9801609at2"/>
<dbReference type="GO" id="GO:0009103">
    <property type="term" value="P:lipopolysaccharide biosynthetic process"/>
    <property type="evidence" value="ECO:0007669"/>
    <property type="project" value="TreeGrafter"/>
</dbReference>
<dbReference type="Proteomes" id="UP000278222">
    <property type="component" value="Unassembled WGS sequence"/>
</dbReference>
<gene>
    <name evidence="3" type="ORF">EDC65_0213</name>
</gene>
<feature type="domain" description="Glycosyl transferase family 1" evidence="2">
    <location>
        <begin position="201"/>
        <end position="289"/>
    </location>
</feature>
<dbReference type="AlphaFoldDB" id="A0A3N1MBD3"/>
<dbReference type="GO" id="GO:0016757">
    <property type="term" value="F:glycosyltransferase activity"/>
    <property type="evidence" value="ECO:0007669"/>
    <property type="project" value="InterPro"/>
</dbReference>
<dbReference type="EMBL" id="RJKX01000011">
    <property type="protein sequence ID" value="ROQ01041.1"/>
    <property type="molecule type" value="Genomic_DNA"/>
</dbReference>
<comment type="caution">
    <text evidence="3">The sequence shown here is derived from an EMBL/GenBank/DDBJ whole genome shotgun (WGS) entry which is preliminary data.</text>
</comment>